<dbReference type="PANTHER" id="PTHR43539">
    <property type="entry name" value="FLAVIN-BINDING MONOOXYGENASE-LIKE PROTEIN (AFU_ORTHOLOGUE AFUA_4G09220)"/>
    <property type="match status" value="1"/>
</dbReference>
<reference evidence="4 5" key="1">
    <citation type="submission" date="2018-06" db="EMBL/GenBank/DDBJ databases">
        <title>A transcriptomic atlas of mushroom development highlights an independent origin of complex multicellularity.</title>
        <authorList>
            <consortium name="DOE Joint Genome Institute"/>
            <person name="Krizsan K."/>
            <person name="Almasi E."/>
            <person name="Merenyi Z."/>
            <person name="Sahu N."/>
            <person name="Viragh M."/>
            <person name="Koszo T."/>
            <person name="Mondo S."/>
            <person name="Kiss B."/>
            <person name="Balint B."/>
            <person name="Kues U."/>
            <person name="Barry K."/>
            <person name="Hegedus J.C."/>
            <person name="Henrissat B."/>
            <person name="Johnson J."/>
            <person name="Lipzen A."/>
            <person name="Ohm R."/>
            <person name="Nagy I."/>
            <person name="Pangilinan J."/>
            <person name="Yan J."/>
            <person name="Xiong Y."/>
            <person name="Grigoriev I.V."/>
            <person name="Hibbett D.S."/>
            <person name="Nagy L.G."/>
        </authorList>
    </citation>
    <scope>NUCLEOTIDE SEQUENCE [LARGE SCALE GENOMIC DNA]</scope>
    <source>
        <strain evidence="4 5">SZMC22713</strain>
    </source>
</reference>
<accession>A0A4Y7Q336</accession>
<dbReference type="GO" id="GO:0050660">
    <property type="term" value="F:flavin adenine dinucleotide binding"/>
    <property type="evidence" value="ECO:0007669"/>
    <property type="project" value="InterPro"/>
</dbReference>
<name>A0A4Y7Q336_9AGAM</name>
<sequence>MTFAAIDPQVSLPTIDKLRFTIPPDLDAAHVAAQWFASFSRAIASTDAASVVDLLAEDAFWRDVLALTWDFRTIQRKDRILSFLNDVLPDVKLGELKIKDDHGKGVEFQQPFPDLAWIQVLFTFETSVGIGSGVVRLIPIPPTSGSGSGSSSSEWKAHSILTNLEDLKNHPEHIGHLRSHSPTHGNKWLSKRQRELDFAAGERQPRVVVIGAGQSGLDVAARLKALDVPTLVVENEGRVGSRWRERYEALCLHDPVWYDHMPYIPFPPTWPTYTPAKKLADWLESYAHSLELNIWTNSTVTSLSQDSSLVSNLDKPGKGAWTITIKRGDANGKGEGDGEGEERTFQVDHVVFAVGLGGGVPVMPRFPGMDEFKGKVVHSSSHKSALEHAGKKVVVVGACTSAHDIAADCVECGVDVTMYQRSSTYIMSVKNGIPILLGLYTEDGPPTDIADRISASFPVPFLKLMAQRLTSVIAEADKETLEGLEKSGFKLNYGEDGSGFFILAWRRAGGYYFDVGASQMIVDGKIKLKNDAQIARFTKGGIQFDDGSEVPADVVIFATGYGDAREPARKLIGDKLADKLLPVWGLNDEGEINSVWRWSGVPGLYFMMGNLALCRFHSKHVALQIKAIEEGVFGNHYTKRS</sequence>
<proteinExistence type="predicted"/>
<dbReference type="STRING" id="50990.A0A4Y7Q336"/>
<dbReference type="Pfam" id="PF00743">
    <property type="entry name" value="FMO-like"/>
    <property type="match status" value="1"/>
</dbReference>
<keyword evidence="2" id="KW-0274">FAD</keyword>
<organism evidence="4 5">
    <name type="scientific">Rickenella mellea</name>
    <dbReference type="NCBI Taxonomy" id="50990"/>
    <lineage>
        <taxon>Eukaryota</taxon>
        <taxon>Fungi</taxon>
        <taxon>Dikarya</taxon>
        <taxon>Basidiomycota</taxon>
        <taxon>Agaricomycotina</taxon>
        <taxon>Agaricomycetes</taxon>
        <taxon>Hymenochaetales</taxon>
        <taxon>Rickenellaceae</taxon>
        <taxon>Rickenella</taxon>
    </lineage>
</organism>
<keyword evidence="5" id="KW-1185">Reference proteome</keyword>
<protein>
    <submittedName>
        <fullName evidence="4">FAD/NAD(P)-binding domain-containing protein</fullName>
    </submittedName>
</protein>
<dbReference type="PANTHER" id="PTHR43539:SF26">
    <property type="entry name" value="MONOOXYGENASE, PUTATIVE-RELATED"/>
    <property type="match status" value="1"/>
</dbReference>
<dbReference type="VEuPathDB" id="FungiDB:BD410DRAFT_821615"/>
<evidence type="ECO:0000313" key="4">
    <source>
        <dbReference type="EMBL" id="TDL21200.1"/>
    </source>
</evidence>
<dbReference type="OrthoDB" id="74360at2759"/>
<dbReference type="InterPro" id="IPR036188">
    <property type="entry name" value="FAD/NAD-bd_sf"/>
</dbReference>
<dbReference type="Proteomes" id="UP000294933">
    <property type="component" value="Unassembled WGS sequence"/>
</dbReference>
<keyword evidence="1" id="KW-0285">Flavoprotein</keyword>
<gene>
    <name evidence="4" type="ORF">BD410DRAFT_821615</name>
</gene>
<dbReference type="EMBL" id="ML170182">
    <property type="protein sequence ID" value="TDL21200.1"/>
    <property type="molecule type" value="Genomic_DNA"/>
</dbReference>
<evidence type="ECO:0000256" key="3">
    <source>
        <dbReference type="ARBA" id="ARBA00023002"/>
    </source>
</evidence>
<keyword evidence="3" id="KW-0560">Oxidoreductase</keyword>
<dbReference type="GO" id="GO:0050661">
    <property type="term" value="F:NADP binding"/>
    <property type="evidence" value="ECO:0007669"/>
    <property type="project" value="InterPro"/>
</dbReference>
<evidence type="ECO:0000256" key="1">
    <source>
        <dbReference type="ARBA" id="ARBA00022630"/>
    </source>
</evidence>
<dbReference type="Gene3D" id="3.50.50.60">
    <property type="entry name" value="FAD/NAD(P)-binding domain"/>
    <property type="match status" value="2"/>
</dbReference>
<evidence type="ECO:0000256" key="2">
    <source>
        <dbReference type="ARBA" id="ARBA00022827"/>
    </source>
</evidence>
<evidence type="ECO:0000313" key="5">
    <source>
        <dbReference type="Proteomes" id="UP000294933"/>
    </source>
</evidence>
<dbReference type="SUPFAM" id="SSF51905">
    <property type="entry name" value="FAD/NAD(P)-binding domain"/>
    <property type="match status" value="2"/>
</dbReference>
<dbReference type="AlphaFoldDB" id="A0A4Y7Q336"/>
<dbReference type="InterPro" id="IPR020946">
    <property type="entry name" value="Flavin_mOase-like"/>
</dbReference>
<dbReference type="GO" id="GO:0004499">
    <property type="term" value="F:N,N-dimethylaniline monooxygenase activity"/>
    <property type="evidence" value="ECO:0007669"/>
    <property type="project" value="InterPro"/>
</dbReference>
<dbReference type="InterPro" id="IPR050982">
    <property type="entry name" value="Auxin_biosynth/cation_transpt"/>
</dbReference>